<feature type="transmembrane region" description="Helical" evidence="6">
    <location>
        <begin position="291"/>
        <end position="315"/>
    </location>
</feature>
<feature type="transmembrane region" description="Helical" evidence="6">
    <location>
        <begin position="45"/>
        <end position="68"/>
    </location>
</feature>
<evidence type="ECO:0000256" key="1">
    <source>
        <dbReference type="ARBA" id="ARBA00004651"/>
    </source>
</evidence>
<dbReference type="eggNOG" id="COG2244">
    <property type="taxonomic scope" value="Bacteria"/>
</dbReference>
<feature type="transmembrane region" description="Helical" evidence="6">
    <location>
        <begin position="211"/>
        <end position="232"/>
    </location>
</feature>
<dbReference type="InterPro" id="IPR002797">
    <property type="entry name" value="Polysacc_synth"/>
</dbReference>
<dbReference type="EMBL" id="FO203431">
    <property type="protein sequence ID" value="CCH85939.1"/>
    <property type="molecule type" value="Genomic_DNA"/>
</dbReference>
<evidence type="ECO:0000256" key="2">
    <source>
        <dbReference type="ARBA" id="ARBA00022475"/>
    </source>
</evidence>
<dbReference type="HOGENOM" id="CLU_596854_0_0_11"/>
<dbReference type="Pfam" id="PF01943">
    <property type="entry name" value="Polysacc_synt"/>
    <property type="match status" value="1"/>
</dbReference>
<evidence type="ECO:0000256" key="3">
    <source>
        <dbReference type="ARBA" id="ARBA00022692"/>
    </source>
</evidence>
<feature type="transmembrane region" description="Helical" evidence="6">
    <location>
        <begin position="356"/>
        <end position="377"/>
    </location>
</feature>
<dbReference type="AlphaFoldDB" id="I4ERC6"/>
<evidence type="ECO:0000256" key="5">
    <source>
        <dbReference type="ARBA" id="ARBA00023136"/>
    </source>
</evidence>
<keyword evidence="4 6" id="KW-1133">Transmembrane helix</keyword>
<name>I4ERC6_MODI5</name>
<dbReference type="InterPro" id="IPR050833">
    <property type="entry name" value="Poly_Biosynth_Transport"/>
</dbReference>
<feature type="transmembrane region" description="Helical" evidence="6">
    <location>
        <begin position="383"/>
        <end position="406"/>
    </location>
</feature>
<keyword evidence="2" id="KW-1003">Cell membrane</keyword>
<evidence type="ECO:0000313" key="7">
    <source>
        <dbReference type="EMBL" id="CCH85939.1"/>
    </source>
</evidence>
<feature type="transmembrane region" description="Helical" evidence="6">
    <location>
        <begin position="116"/>
        <end position="137"/>
    </location>
</feature>
<evidence type="ECO:0000256" key="6">
    <source>
        <dbReference type="SAM" id="Phobius"/>
    </source>
</evidence>
<keyword evidence="3 6" id="KW-0812">Transmembrane</keyword>
<comment type="subcellular location">
    <subcellularLocation>
        <location evidence="1">Cell membrane</location>
        <topology evidence="1">Multi-pass membrane protein</topology>
    </subcellularLocation>
</comment>
<reference evidence="7 8" key="1">
    <citation type="journal article" date="2012" name="J. Bacteriol.">
        <title>Genome Sequence of Radiation-Resistant Modestobacter marinus Strain BC501, a Representative Actinobacterium That Thrives on Calcareous Stone Surfaces.</title>
        <authorList>
            <person name="Normand P."/>
            <person name="Gury J."/>
            <person name="Pujic P."/>
            <person name="Chouaia B."/>
            <person name="Crotti E."/>
            <person name="Brusetti L."/>
            <person name="Daffonchio D."/>
            <person name="Vacherie B."/>
            <person name="Barbe V."/>
            <person name="Medigue C."/>
            <person name="Calteau A."/>
            <person name="Ghodhbane-Gtari F."/>
            <person name="Essoussi I."/>
            <person name="Nouioui I."/>
            <person name="Abbassi-Ghozzi I."/>
            <person name="Gtari M."/>
        </authorList>
    </citation>
    <scope>NUCLEOTIDE SEQUENCE [LARGE SCALE GENOMIC DNA]</scope>
    <source>
        <strain evidence="8">BC 501</strain>
    </source>
</reference>
<evidence type="ECO:0000256" key="4">
    <source>
        <dbReference type="ARBA" id="ARBA00022989"/>
    </source>
</evidence>
<dbReference type="STRING" id="477641.MODMU_0481"/>
<dbReference type="Proteomes" id="UP000006461">
    <property type="component" value="Chromosome"/>
</dbReference>
<feature type="transmembrane region" description="Helical" evidence="6">
    <location>
        <begin position="158"/>
        <end position="191"/>
    </location>
</feature>
<dbReference type="PANTHER" id="PTHR30250">
    <property type="entry name" value="PST FAMILY PREDICTED COLANIC ACID TRANSPORTER"/>
    <property type="match status" value="1"/>
</dbReference>
<proteinExistence type="predicted"/>
<keyword evidence="8" id="KW-1185">Reference proteome</keyword>
<gene>
    <name evidence="7" type="ordered locus">MODMU_0481</name>
</gene>
<feature type="transmembrane region" description="Helical" evidence="6">
    <location>
        <begin position="12"/>
        <end position="33"/>
    </location>
</feature>
<dbReference type="GO" id="GO:0005886">
    <property type="term" value="C:plasma membrane"/>
    <property type="evidence" value="ECO:0007669"/>
    <property type="project" value="UniProtKB-SubCell"/>
</dbReference>
<sequence length="443" mass="45348">MSDTGGFRRAMLVMTASSMLVPVVGIVTAPILAQALGVAGRGEAAAVIAPNLLVVSVATLGLPEALTYHLAKRPHSSRVALWWASLFSAVLGAACLIGVFFAASFLSAGDADLADLMVLGTALAIPALFVNLLRGAASGRQMWTAVAMERITNSLLRLVVLAALALTGHLDVLSAVLVMTIAPIVAGAVYWKLALAPPLPPAEPGPQVHMASALLSFGSKIWLGAVASMLMARLSQLLVIPLSDATQLGILVVAITISDVPFIVAQTVRDVVFGADSARADPERLALTARLATLIALTGSLVLGGSLPFWISTLFGEGFDGAIGPTWLLLASSVISVPGLIAGAGLASAGRPGLRSVALIVALVTNLIGIVVLTPALGAVGAATAALMGSALSTAFGVLMVARLLSMPSAAFVLPRRSDIAVLVSEGMRVVRRVGPRRSRQPR</sequence>
<feature type="transmembrane region" description="Helical" evidence="6">
    <location>
        <begin position="327"/>
        <end position="349"/>
    </location>
</feature>
<protein>
    <submittedName>
        <fullName evidence="7">Polysaccharide biosynthesis protein</fullName>
    </submittedName>
</protein>
<organism evidence="7 8">
    <name type="scientific">Modestobacter italicus (strain DSM 44449 / CECT 9708 / BC 501)</name>
    <dbReference type="NCBI Taxonomy" id="2732864"/>
    <lineage>
        <taxon>Bacteria</taxon>
        <taxon>Bacillati</taxon>
        <taxon>Actinomycetota</taxon>
        <taxon>Actinomycetes</taxon>
        <taxon>Geodermatophilales</taxon>
        <taxon>Geodermatophilaceae</taxon>
        <taxon>Modestobacter</taxon>
    </lineage>
</organism>
<evidence type="ECO:0000313" key="8">
    <source>
        <dbReference type="Proteomes" id="UP000006461"/>
    </source>
</evidence>
<feature type="transmembrane region" description="Helical" evidence="6">
    <location>
        <begin position="80"/>
        <end position="104"/>
    </location>
</feature>
<dbReference type="OMA" id="TELLAWP"/>
<dbReference type="KEGG" id="mmar:MODMU_0481"/>
<accession>I4ERC6</accession>
<dbReference type="PANTHER" id="PTHR30250:SF11">
    <property type="entry name" value="O-ANTIGEN TRANSPORTER-RELATED"/>
    <property type="match status" value="1"/>
</dbReference>
<keyword evidence="5 6" id="KW-0472">Membrane</keyword>